<reference evidence="7" key="1">
    <citation type="submission" date="2016-06" db="UniProtKB">
        <authorList>
            <consortium name="WormBaseParasite"/>
        </authorList>
    </citation>
    <scope>IDENTIFICATION</scope>
</reference>
<dbReference type="GO" id="GO:0005737">
    <property type="term" value="C:cytoplasm"/>
    <property type="evidence" value="ECO:0007669"/>
    <property type="project" value="InterPro"/>
</dbReference>
<dbReference type="EMBL" id="UYRT01012158">
    <property type="protein sequence ID" value="VDK51502.1"/>
    <property type="molecule type" value="Genomic_DNA"/>
</dbReference>
<dbReference type="AlphaFoldDB" id="A0A183DA79"/>
<keyword evidence="3" id="KW-0067">ATP-binding</keyword>
<keyword evidence="6" id="KW-1185">Reference proteome</keyword>
<evidence type="ECO:0000313" key="7">
    <source>
        <dbReference type="WBParaSite" id="GPUH_0000562801-mRNA-1"/>
    </source>
</evidence>
<evidence type="ECO:0000313" key="6">
    <source>
        <dbReference type="Proteomes" id="UP000271098"/>
    </source>
</evidence>
<name>A0A183DA79_9BILA</name>
<keyword evidence="2" id="KW-0547">Nucleotide-binding</keyword>
<accession>A0A183DA79</accession>
<dbReference type="GO" id="GO:0006412">
    <property type="term" value="P:translation"/>
    <property type="evidence" value="ECO:0007669"/>
    <property type="project" value="UniProtKB-KW"/>
</dbReference>
<dbReference type="GO" id="GO:0005524">
    <property type="term" value="F:ATP binding"/>
    <property type="evidence" value="ECO:0007669"/>
    <property type="project" value="UniProtKB-KW"/>
</dbReference>
<evidence type="ECO:0000313" key="5">
    <source>
        <dbReference type="EMBL" id="VDK51502.1"/>
    </source>
</evidence>
<proteinExistence type="predicted"/>
<gene>
    <name evidence="5" type="ORF">GPUH_LOCUS5620</name>
</gene>
<dbReference type="GO" id="GO:0004812">
    <property type="term" value="F:aminoacyl-tRNA ligase activity"/>
    <property type="evidence" value="ECO:0007669"/>
    <property type="project" value="InterPro"/>
</dbReference>
<evidence type="ECO:0000256" key="3">
    <source>
        <dbReference type="ARBA" id="ARBA00022840"/>
    </source>
</evidence>
<evidence type="ECO:0000256" key="2">
    <source>
        <dbReference type="ARBA" id="ARBA00022741"/>
    </source>
</evidence>
<reference evidence="5 6" key="2">
    <citation type="submission" date="2018-11" db="EMBL/GenBank/DDBJ databases">
        <authorList>
            <consortium name="Pathogen Informatics"/>
        </authorList>
    </citation>
    <scope>NUCLEOTIDE SEQUENCE [LARGE SCALE GENOMIC DNA]</scope>
</reference>
<dbReference type="Proteomes" id="UP000271098">
    <property type="component" value="Unassembled WGS sequence"/>
</dbReference>
<organism evidence="7">
    <name type="scientific">Gongylonema pulchrum</name>
    <dbReference type="NCBI Taxonomy" id="637853"/>
    <lineage>
        <taxon>Eukaryota</taxon>
        <taxon>Metazoa</taxon>
        <taxon>Ecdysozoa</taxon>
        <taxon>Nematoda</taxon>
        <taxon>Chromadorea</taxon>
        <taxon>Rhabditida</taxon>
        <taxon>Spirurina</taxon>
        <taxon>Spiruromorpha</taxon>
        <taxon>Spiruroidea</taxon>
        <taxon>Gongylonematidae</taxon>
        <taxon>Gongylonema</taxon>
    </lineage>
</organism>
<keyword evidence="1" id="KW-0436">Ligase</keyword>
<protein>
    <submittedName>
        <fullName evidence="7">Polyprotein</fullName>
    </submittedName>
</protein>
<evidence type="ECO:0000256" key="4">
    <source>
        <dbReference type="ARBA" id="ARBA00022917"/>
    </source>
</evidence>
<dbReference type="WBParaSite" id="GPUH_0000562801-mRNA-1">
    <property type="protein sequence ID" value="GPUH_0000562801-mRNA-1"/>
    <property type="gene ID" value="GPUH_0000562801"/>
</dbReference>
<dbReference type="OrthoDB" id="439710at2759"/>
<dbReference type="Gene3D" id="3.30.1360.30">
    <property type="entry name" value="GAD-like domain"/>
    <property type="match status" value="1"/>
</dbReference>
<sequence length="80" mass="9351">MRYHKAERLYGTDKPDLRIQWTIEDCSFELPFLNKRGVSDFVVKVFIAKDAAYVADCSRVSEWAKILQNSKLLQVRAAYH</sequence>
<keyword evidence="4" id="KW-0648">Protein biosynthesis</keyword>
<dbReference type="InterPro" id="IPR004115">
    <property type="entry name" value="GAD-like_sf"/>
</dbReference>
<evidence type="ECO:0000256" key="1">
    <source>
        <dbReference type="ARBA" id="ARBA00022598"/>
    </source>
</evidence>